<dbReference type="InterPro" id="IPR036866">
    <property type="entry name" value="RibonucZ/Hydroxyglut_hydro"/>
</dbReference>
<dbReference type="Pfam" id="PF23023">
    <property type="entry name" value="Anti-Pycsar_Apyc1"/>
    <property type="match status" value="1"/>
</dbReference>
<dbReference type="InterPro" id="IPR001279">
    <property type="entry name" value="Metallo-B-lactamas"/>
</dbReference>
<dbReference type="Pfam" id="PF00753">
    <property type="entry name" value="Lactamase_B"/>
    <property type="match status" value="1"/>
</dbReference>
<sequence length="318" mass="36381">MYEKIGPIEIFGDNSSKVPFCTTLLLTNNRESILLDCGAGFDSLAHIKKTYDVDKIYLTHHHIDHMWGVSHFPEAKVHINPLDFEKVSDLMAISHADGMLAVLEEETFQLWLKQQENRRFGDIAVGKRTLRPDGNYPMDELIEIAGVDVRFIHAPGHSEGYTIPYIEKYGVAYIGDIDLTSFGPFYNELEADIDDFIASAKKVLDLDVAHIVTGHHKGIVSKQEYKEKIVDYLNIIEMRHEQIAHHIRNGISPAALPEQGIFYRKEQLVGSPLRRKSEIIGIYKHLERLSHEGGVSVRFIEEYIQQHIARQEYLNYGQ</sequence>
<evidence type="ECO:0000259" key="1">
    <source>
        <dbReference type="SMART" id="SM00849"/>
    </source>
</evidence>
<gene>
    <name evidence="2" type="ORF">ACFPTP_15795</name>
</gene>
<dbReference type="SMART" id="SM00849">
    <property type="entry name" value="Lactamase_B"/>
    <property type="match status" value="1"/>
</dbReference>
<feature type="domain" description="Metallo-beta-lactamase" evidence="1">
    <location>
        <begin position="20"/>
        <end position="215"/>
    </location>
</feature>
<evidence type="ECO:0000313" key="3">
    <source>
        <dbReference type="Proteomes" id="UP001596071"/>
    </source>
</evidence>
<proteinExistence type="predicted"/>
<keyword evidence="2" id="KW-0378">Hydrolase</keyword>
<protein>
    <submittedName>
        <fullName evidence="2">MBL fold metallo-hydrolase</fullName>
        <ecNumber evidence="2">3.-.-.-</ecNumber>
    </submittedName>
</protein>
<dbReference type="InterPro" id="IPR050662">
    <property type="entry name" value="Sec-metab_biosynth-thioest"/>
</dbReference>
<evidence type="ECO:0000313" key="2">
    <source>
        <dbReference type="EMBL" id="MFC5604698.1"/>
    </source>
</evidence>
<organism evidence="2 3">
    <name type="scientific">Sporosarcina koreensis</name>
    <dbReference type="NCBI Taxonomy" id="334735"/>
    <lineage>
        <taxon>Bacteria</taxon>
        <taxon>Bacillati</taxon>
        <taxon>Bacillota</taxon>
        <taxon>Bacilli</taxon>
        <taxon>Bacillales</taxon>
        <taxon>Caryophanaceae</taxon>
        <taxon>Sporosarcina</taxon>
    </lineage>
</organism>
<dbReference type="CDD" id="cd06262">
    <property type="entry name" value="metallo-hydrolase-like_MBL-fold"/>
    <property type="match status" value="1"/>
</dbReference>
<keyword evidence="3" id="KW-1185">Reference proteome</keyword>
<dbReference type="RefSeq" id="WP_381446729.1">
    <property type="nucleotide sequence ID" value="NZ_JBHSNP010000028.1"/>
</dbReference>
<dbReference type="EMBL" id="JBHSNP010000028">
    <property type="protein sequence ID" value="MFC5604698.1"/>
    <property type="molecule type" value="Genomic_DNA"/>
</dbReference>
<dbReference type="Proteomes" id="UP001596071">
    <property type="component" value="Unassembled WGS sequence"/>
</dbReference>
<accession>A0ABW0U264</accession>
<reference evidence="3" key="1">
    <citation type="journal article" date="2019" name="Int. J. Syst. Evol. Microbiol.">
        <title>The Global Catalogue of Microorganisms (GCM) 10K type strain sequencing project: providing services to taxonomists for standard genome sequencing and annotation.</title>
        <authorList>
            <consortium name="The Broad Institute Genomics Platform"/>
            <consortium name="The Broad Institute Genome Sequencing Center for Infectious Disease"/>
            <person name="Wu L."/>
            <person name="Ma J."/>
        </authorList>
    </citation>
    <scope>NUCLEOTIDE SEQUENCE [LARGE SCALE GENOMIC DNA]</scope>
    <source>
        <strain evidence="3">KACC 11299</strain>
    </source>
</reference>
<dbReference type="GO" id="GO:0016787">
    <property type="term" value="F:hydrolase activity"/>
    <property type="evidence" value="ECO:0007669"/>
    <property type="project" value="UniProtKB-KW"/>
</dbReference>
<dbReference type="Gene3D" id="3.60.15.10">
    <property type="entry name" value="Ribonuclease Z/Hydroxyacylglutathione hydrolase-like"/>
    <property type="match status" value="1"/>
</dbReference>
<dbReference type="EC" id="3.-.-.-" evidence="2"/>
<dbReference type="SUPFAM" id="SSF56281">
    <property type="entry name" value="Metallo-hydrolase/oxidoreductase"/>
    <property type="match status" value="1"/>
</dbReference>
<comment type="caution">
    <text evidence="2">The sequence shown here is derived from an EMBL/GenBank/DDBJ whole genome shotgun (WGS) entry which is preliminary data.</text>
</comment>
<dbReference type="PANTHER" id="PTHR23131">
    <property type="entry name" value="ENDORIBONUCLEASE LACTB2"/>
    <property type="match status" value="1"/>
</dbReference>
<name>A0ABW0U264_9BACL</name>